<dbReference type="Pfam" id="PF11819">
    <property type="entry name" value="CUPID"/>
    <property type="match status" value="1"/>
</dbReference>
<dbReference type="PANTHER" id="PTHR16093">
    <property type="entry name" value="COILED-COIL DOMAIN-CONTAINING PROTEIN 120 FAMILY MEMBER"/>
    <property type="match status" value="1"/>
</dbReference>
<name>G5BJJ3_HETGA</name>
<feature type="compositionally biased region" description="Polar residues" evidence="5">
    <location>
        <begin position="617"/>
        <end position="632"/>
    </location>
</feature>
<feature type="compositionally biased region" description="Polar residues" evidence="5">
    <location>
        <begin position="340"/>
        <end position="349"/>
    </location>
</feature>
<evidence type="ECO:0000256" key="4">
    <source>
        <dbReference type="SAM" id="Coils"/>
    </source>
</evidence>
<feature type="compositionally biased region" description="Low complexity" evidence="5">
    <location>
        <begin position="226"/>
        <end position="236"/>
    </location>
</feature>
<feature type="compositionally biased region" description="Low complexity" evidence="5">
    <location>
        <begin position="296"/>
        <end position="311"/>
    </location>
</feature>
<organism evidence="7 8">
    <name type="scientific">Heterocephalus glaber</name>
    <name type="common">Naked mole rat</name>
    <dbReference type="NCBI Taxonomy" id="10181"/>
    <lineage>
        <taxon>Eukaryota</taxon>
        <taxon>Metazoa</taxon>
        <taxon>Chordata</taxon>
        <taxon>Craniata</taxon>
        <taxon>Vertebrata</taxon>
        <taxon>Euteleostomi</taxon>
        <taxon>Mammalia</taxon>
        <taxon>Eutheria</taxon>
        <taxon>Euarchontoglires</taxon>
        <taxon>Glires</taxon>
        <taxon>Rodentia</taxon>
        <taxon>Hystricomorpha</taxon>
        <taxon>Bathyergidae</taxon>
        <taxon>Heterocephalus</taxon>
    </lineage>
</organism>
<dbReference type="InParanoid" id="G5BJJ3"/>
<proteinExistence type="predicted"/>
<evidence type="ECO:0000256" key="3">
    <source>
        <dbReference type="ARBA" id="ARBA00023054"/>
    </source>
</evidence>
<dbReference type="InterPro" id="IPR021774">
    <property type="entry name" value="CUPID"/>
</dbReference>
<protein>
    <submittedName>
        <fullName evidence="7">Coiled-coil domain-containing protein 120</fullName>
    </submittedName>
</protein>
<evidence type="ECO:0000313" key="7">
    <source>
        <dbReference type="EMBL" id="EHB09454.1"/>
    </source>
</evidence>
<evidence type="ECO:0000256" key="5">
    <source>
        <dbReference type="SAM" id="MobiDB-lite"/>
    </source>
</evidence>
<evidence type="ECO:0000256" key="2">
    <source>
        <dbReference type="ARBA" id="ARBA00022490"/>
    </source>
</evidence>
<accession>G5BJJ3</accession>
<feature type="region of interest" description="Disordered" evidence="5">
    <location>
        <begin position="226"/>
        <end position="449"/>
    </location>
</feature>
<feature type="non-terminal residue" evidence="7">
    <location>
        <position position="1"/>
    </location>
</feature>
<dbReference type="FunCoup" id="G5BJJ3">
    <property type="interactions" value="145"/>
</dbReference>
<reference evidence="7 8" key="1">
    <citation type="journal article" date="2011" name="Nature">
        <title>Genome sequencing reveals insights into physiology and longevity of the naked mole rat.</title>
        <authorList>
            <person name="Kim E.B."/>
            <person name="Fang X."/>
            <person name="Fushan A.A."/>
            <person name="Huang Z."/>
            <person name="Lobanov A.V."/>
            <person name="Han L."/>
            <person name="Marino S.M."/>
            <person name="Sun X."/>
            <person name="Turanov A.A."/>
            <person name="Yang P."/>
            <person name="Yim S.H."/>
            <person name="Zhao X."/>
            <person name="Kasaikina M.V."/>
            <person name="Stoletzki N."/>
            <person name="Peng C."/>
            <person name="Polak P."/>
            <person name="Xiong Z."/>
            <person name="Kiezun A."/>
            <person name="Zhu Y."/>
            <person name="Chen Y."/>
            <person name="Kryukov G.V."/>
            <person name="Zhang Q."/>
            <person name="Peshkin L."/>
            <person name="Yang L."/>
            <person name="Bronson R.T."/>
            <person name="Buffenstein R."/>
            <person name="Wang B."/>
            <person name="Han C."/>
            <person name="Li Q."/>
            <person name="Chen L."/>
            <person name="Zhao W."/>
            <person name="Sunyaev S.R."/>
            <person name="Park T.J."/>
            <person name="Zhang G."/>
            <person name="Wang J."/>
            <person name="Gladyshev V.N."/>
        </authorList>
    </citation>
    <scope>NUCLEOTIDE SEQUENCE [LARGE SCALE GENOMIC DNA]</scope>
</reference>
<feature type="coiled-coil region" evidence="4">
    <location>
        <begin position="127"/>
        <end position="185"/>
    </location>
</feature>
<comment type="subcellular location">
    <subcellularLocation>
        <location evidence="1">Cytoplasm</location>
    </subcellularLocation>
</comment>
<sequence length="632" mass="67752">QALSSHQPRAPHSIEMEVKGQLISSPIVNVPAALFGEAAPQVKSERLRGLLDRQRALQEALSLKLQELRKVCLQEAELTGQLPPECPLEPGEHPQLIRRRPPAARAYPPVHPNPAHLSLCPAEELALEALEREVSVQQQIAAAARRLALAPELSAEQRRRRRQVQADALRRLHELEEQLGDVRARLGLPVLPPQPLPLSSGALITTQGVCLGTRLTQLSQEDVVLHSESSSLSESGASHDNEEPRGCLSLAERPSPPKAWDQLRAASGGSPERRTPWKPPPSDLYGDLKSRRNSVASPTSPTRSLPRSASSFEGRSVPATPVLTRGTGPQLCKPEGLHSRQWSGSQDSQMGFPRGEPASDRASLFAARTRRSNSSEALLVDRAAGGGAGSPPAPHPPATGPPVCKSSEVLYERPQPPPSFSSRTAGPLDPPRATRPSSAAPVSRGAPRLPPVCGDFLLDYSLDRGLPRSGVPAAEAPGPLSRRDGLLTMLPGPPPMYSADSSSPLLRSKDPHTRATRTKPCGLSSEAVEGLEVHPNPLLWMPPPTRRPVLPHVGPPHPPLLHARCYEVGPALYGAPSQAALPHSRSFTAPPVSSRYYADFLYPPELSARLSDLTLEGEQSSSSDSQTPGTLV</sequence>
<feature type="region of interest" description="Disordered" evidence="5">
    <location>
        <begin position="497"/>
        <end position="519"/>
    </location>
</feature>
<evidence type="ECO:0000259" key="6">
    <source>
        <dbReference type="Pfam" id="PF11819"/>
    </source>
</evidence>
<dbReference type="eggNOG" id="KOG3529">
    <property type="taxonomic scope" value="Eukaryota"/>
</dbReference>
<evidence type="ECO:0000256" key="1">
    <source>
        <dbReference type="ARBA" id="ARBA00004496"/>
    </source>
</evidence>
<dbReference type="GO" id="GO:0005737">
    <property type="term" value="C:cytoplasm"/>
    <property type="evidence" value="ECO:0007669"/>
    <property type="project" value="UniProtKB-SubCell"/>
</dbReference>
<keyword evidence="3 4" id="KW-0175">Coiled coil</keyword>
<dbReference type="AlphaFoldDB" id="G5BJJ3"/>
<feature type="domain" description="Cytohesin Ubiquitin Protein Inducing" evidence="6">
    <location>
        <begin position="17"/>
        <end position="155"/>
    </location>
</feature>
<dbReference type="InterPro" id="IPR043447">
    <property type="entry name" value="CCDC120/INAVA"/>
</dbReference>
<evidence type="ECO:0000313" key="8">
    <source>
        <dbReference type="Proteomes" id="UP000006813"/>
    </source>
</evidence>
<gene>
    <name evidence="7" type="ORF">GW7_20090</name>
</gene>
<dbReference type="Proteomes" id="UP000006813">
    <property type="component" value="Unassembled WGS sequence"/>
</dbReference>
<dbReference type="EMBL" id="JH170646">
    <property type="protein sequence ID" value="EHB09454.1"/>
    <property type="molecule type" value="Genomic_DNA"/>
</dbReference>
<feature type="compositionally biased region" description="Pro residues" evidence="5">
    <location>
        <begin position="391"/>
        <end position="400"/>
    </location>
</feature>
<feature type="compositionally biased region" description="Low complexity" evidence="5">
    <location>
        <begin position="434"/>
        <end position="444"/>
    </location>
</feature>
<dbReference type="PANTHER" id="PTHR16093:SF5">
    <property type="entry name" value="COILED-COIL DOMAIN-CONTAINING PROTEIN 120"/>
    <property type="match status" value="1"/>
</dbReference>
<dbReference type="STRING" id="10181.G5BJJ3"/>
<feature type="region of interest" description="Disordered" evidence="5">
    <location>
        <begin position="612"/>
        <end position="632"/>
    </location>
</feature>
<keyword evidence="2" id="KW-0963">Cytoplasm</keyword>